<dbReference type="RefSeq" id="WP_210159701.1">
    <property type="nucleotide sequence ID" value="NZ_JAFCNB010000033.1"/>
</dbReference>
<reference evidence="2" key="1">
    <citation type="submission" date="2021-02" db="EMBL/GenBank/DDBJ databases">
        <title>Draft genome sequence of Microbispora sp. RL4-1S isolated from rice leaves in Thailand.</title>
        <authorList>
            <person name="Muangham S."/>
            <person name="Duangmal K."/>
        </authorList>
    </citation>
    <scope>NUCLEOTIDE SEQUENCE</scope>
    <source>
        <strain evidence="2">RL4-1S</strain>
    </source>
</reference>
<accession>A0A940WS83</accession>
<protein>
    <submittedName>
        <fullName evidence="2">Helix-turn-helix domain-containing protein</fullName>
    </submittedName>
</protein>
<gene>
    <name evidence="2" type="ORF">JOL79_32130</name>
</gene>
<dbReference type="EMBL" id="JAFCNB010000033">
    <property type="protein sequence ID" value="MBP2708438.1"/>
    <property type="molecule type" value="Genomic_DNA"/>
</dbReference>
<proteinExistence type="predicted"/>
<evidence type="ECO:0000259" key="1">
    <source>
        <dbReference type="SMART" id="SM00530"/>
    </source>
</evidence>
<evidence type="ECO:0000313" key="3">
    <source>
        <dbReference type="Proteomes" id="UP000674234"/>
    </source>
</evidence>
<organism evidence="2 3">
    <name type="scientific">Microbispora oryzae</name>
    <dbReference type="NCBI Taxonomy" id="2806554"/>
    <lineage>
        <taxon>Bacteria</taxon>
        <taxon>Bacillati</taxon>
        <taxon>Actinomycetota</taxon>
        <taxon>Actinomycetes</taxon>
        <taxon>Streptosporangiales</taxon>
        <taxon>Streptosporangiaceae</taxon>
        <taxon>Microbispora</taxon>
    </lineage>
</organism>
<dbReference type="CDD" id="cd00093">
    <property type="entry name" value="HTH_XRE"/>
    <property type="match status" value="1"/>
</dbReference>
<name>A0A940WS83_9ACTN</name>
<feature type="domain" description="HTH cro/C1-type" evidence="1">
    <location>
        <begin position="21"/>
        <end position="77"/>
    </location>
</feature>
<dbReference type="Pfam" id="PF13560">
    <property type="entry name" value="HTH_31"/>
    <property type="match status" value="1"/>
</dbReference>
<dbReference type="GO" id="GO:0003677">
    <property type="term" value="F:DNA binding"/>
    <property type="evidence" value="ECO:0007669"/>
    <property type="project" value="InterPro"/>
</dbReference>
<dbReference type="Gene3D" id="1.10.260.40">
    <property type="entry name" value="lambda repressor-like DNA-binding domains"/>
    <property type="match status" value="1"/>
</dbReference>
<dbReference type="AlphaFoldDB" id="A0A940WS83"/>
<dbReference type="SMART" id="SM00530">
    <property type="entry name" value="HTH_XRE"/>
    <property type="match status" value="1"/>
</dbReference>
<dbReference type="InterPro" id="IPR001387">
    <property type="entry name" value="Cro/C1-type_HTH"/>
</dbReference>
<sequence length="134" mass="13965">MGRPERTLDDESGPVAEFALRLRALRRDAGSPVYRELARRANYSVSALSNAARGHELPSLEVTLAFVTACGGDRREWERQWQAAKGRICPAGNGSGGSGARDGAWVVGAELVLGIVMGAAGTAGVLHPPGRGAA</sequence>
<evidence type="ECO:0000313" key="2">
    <source>
        <dbReference type="EMBL" id="MBP2708438.1"/>
    </source>
</evidence>
<comment type="caution">
    <text evidence="2">The sequence shown here is derived from an EMBL/GenBank/DDBJ whole genome shotgun (WGS) entry which is preliminary data.</text>
</comment>
<keyword evidence="3" id="KW-1185">Reference proteome</keyword>
<dbReference type="SUPFAM" id="SSF47413">
    <property type="entry name" value="lambda repressor-like DNA-binding domains"/>
    <property type="match status" value="1"/>
</dbReference>
<dbReference type="InterPro" id="IPR010982">
    <property type="entry name" value="Lambda_DNA-bd_dom_sf"/>
</dbReference>
<dbReference type="Proteomes" id="UP000674234">
    <property type="component" value="Unassembled WGS sequence"/>
</dbReference>